<evidence type="ECO:0000256" key="1">
    <source>
        <dbReference type="ARBA" id="ARBA00005964"/>
    </source>
</evidence>
<name>A0A7W9Q567_9ACTN</name>
<evidence type="ECO:0000259" key="4">
    <source>
        <dbReference type="Pfam" id="PF00135"/>
    </source>
</evidence>
<organism evidence="5 6">
    <name type="scientific">Streptomyces echinatus</name>
    <dbReference type="NCBI Taxonomy" id="67293"/>
    <lineage>
        <taxon>Bacteria</taxon>
        <taxon>Bacillati</taxon>
        <taxon>Actinomycetota</taxon>
        <taxon>Actinomycetes</taxon>
        <taxon>Kitasatosporales</taxon>
        <taxon>Streptomycetaceae</taxon>
        <taxon>Streptomyces</taxon>
    </lineage>
</organism>
<accession>A0A7W9Q567</accession>
<evidence type="ECO:0000256" key="3">
    <source>
        <dbReference type="RuleBase" id="RU361235"/>
    </source>
</evidence>
<feature type="domain" description="Carboxylesterase type B" evidence="4">
    <location>
        <begin position="3"/>
        <end position="326"/>
    </location>
</feature>
<dbReference type="Pfam" id="PF00135">
    <property type="entry name" value="COesterase"/>
    <property type="match status" value="2"/>
</dbReference>
<dbReference type="InterPro" id="IPR002018">
    <property type="entry name" value="CarbesteraseB"/>
</dbReference>
<feature type="domain" description="Carboxylesterase type B" evidence="4">
    <location>
        <begin position="369"/>
        <end position="481"/>
    </location>
</feature>
<keyword evidence="2 3" id="KW-0378">Hydrolase</keyword>
<dbReference type="RefSeq" id="WP_184975785.1">
    <property type="nucleotide sequence ID" value="NZ_BAAAWF010000023.1"/>
</dbReference>
<dbReference type="Gene3D" id="3.40.50.1820">
    <property type="entry name" value="alpha/beta hydrolase"/>
    <property type="match status" value="1"/>
</dbReference>
<keyword evidence="6" id="KW-1185">Reference proteome</keyword>
<comment type="similarity">
    <text evidence="1 3">Belongs to the type-B carboxylesterase/lipase family.</text>
</comment>
<proteinExistence type="inferred from homology"/>
<dbReference type="EC" id="3.1.1.-" evidence="3"/>
<dbReference type="EMBL" id="JACHJK010000034">
    <property type="protein sequence ID" value="MBB5932812.1"/>
    <property type="molecule type" value="Genomic_DNA"/>
</dbReference>
<dbReference type="InterPro" id="IPR019826">
    <property type="entry name" value="Carboxylesterase_B_AS"/>
</dbReference>
<dbReference type="SUPFAM" id="SSF53474">
    <property type="entry name" value="alpha/beta-Hydrolases"/>
    <property type="match status" value="1"/>
</dbReference>
<reference evidence="5 6" key="1">
    <citation type="submission" date="2020-08" db="EMBL/GenBank/DDBJ databases">
        <title>Genomic Encyclopedia of Type Strains, Phase III (KMG-III): the genomes of soil and plant-associated and newly described type strains.</title>
        <authorList>
            <person name="Whitman W."/>
        </authorList>
    </citation>
    <scope>NUCLEOTIDE SEQUENCE [LARGE SCALE GENOMIC DNA]</scope>
    <source>
        <strain evidence="5 6">CECT 3313</strain>
    </source>
</reference>
<dbReference type="PROSITE" id="PS00122">
    <property type="entry name" value="CARBOXYLESTERASE_B_1"/>
    <property type="match status" value="1"/>
</dbReference>
<evidence type="ECO:0000313" key="5">
    <source>
        <dbReference type="EMBL" id="MBB5932812.1"/>
    </source>
</evidence>
<dbReference type="GO" id="GO:0016787">
    <property type="term" value="F:hydrolase activity"/>
    <property type="evidence" value="ECO:0007669"/>
    <property type="project" value="UniProtKB-KW"/>
</dbReference>
<sequence length="499" mass="52591">MRPVLVTRQGAVRGITGPHGTTCFKNIPYAAAPTDSLRFAPPRPPDAWDGIRDAGAYGPTAPKAPYAPPMDRLIPEVDIPGEEFLNLNVWTPDPSGSASLPVMVWVHGGAFSNGSGSLSGYDGSAFARDGVVLVTLNYRLGAEGFLHLGPEDTAPANLGLLDQIAGLEWVRDNIASFGGDPGRVTVFGQSAGAMSIGALLAMPAAKGLFHRAALQSGAAHHALSTDSAALIGTRLAALLGVPPTRPDLAAVPQELLLAAQQQLRSDMSARPDPALWGEAALNLMPFEPVVDRATLPRAPAEAVADGTAADVDVLVGCTRDEFRLFTVPTGLAPLVTDELLERGAAAYGLSPQGMLTYRAAFPGATPGELLAEIATDWFYRLPALRLAEAQARQGARAFVYEFAWPPLPLGGELGACHAVDVPFVFDNLADPGFTPLLGDTPPQHLADSMHAAWVAFATTGDPGWPAYGEHDRTVRNFGSMPTLAHAPREHLRALWDGLR</sequence>
<dbReference type="InterPro" id="IPR029058">
    <property type="entry name" value="AB_hydrolase_fold"/>
</dbReference>
<evidence type="ECO:0000313" key="6">
    <source>
        <dbReference type="Proteomes" id="UP000585836"/>
    </source>
</evidence>
<dbReference type="PANTHER" id="PTHR11559">
    <property type="entry name" value="CARBOXYLESTERASE"/>
    <property type="match status" value="1"/>
</dbReference>
<protein>
    <recommendedName>
        <fullName evidence="3">Carboxylic ester hydrolase</fullName>
        <ecNumber evidence="3">3.1.1.-</ecNumber>
    </recommendedName>
</protein>
<comment type="caution">
    <text evidence="5">The sequence shown here is derived from an EMBL/GenBank/DDBJ whole genome shotgun (WGS) entry which is preliminary data.</text>
</comment>
<gene>
    <name evidence="5" type="ORF">FHS34_008333</name>
</gene>
<dbReference type="Proteomes" id="UP000585836">
    <property type="component" value="Unassembled WGS sequence"/>
</dbReference>
<evidence type="ECO:0000256" key="2">
    <source>
        <dbReference type="ARBA" id="ARBA00022801"/>
    </source>
</evidence>
<dbReference type="InterPro" id="IPR050309">
    <property type="entry name" value="Type-B_Carboxylest/Lipase"/>
</dbReference>
<dbReference type="AlphaFoldDB" id="A0A7W9Q567"/>